<proteinExistence type="predicted"/>
<name>A0ABV2IGL4_9HYPH</name>
<keyword evidence="2" id="KW-1185">Reference proteome</keyword>
<accession>A0ABV2IGL4</accession>
<organism evidence="1 2">
    <name type="scientific">Martelella mangrovi</name>
    <dbReference type="NCBI Taxonomy" id="1397477"/>
    <lineage>
        <taxon>Bacteria</taxon>
        <taxon>Pseudomonadati</taxon>
        <taxon>Pseudomonadota</taxon>
        <taxon>Alphaproteobacteria</taxon>
        <taxon>Hyphomicrobiales</taxon>
        <taxon>Aurantimonadaceae</taxon>
        <taxon>Martelella</taxon>
    </lineage>
</organism>
<dbReference type="RefSeq" id="WP_354435845.1">
    <property type="nucleotide sequence ID" value="NZ_JBEPLY010000020.1"/>
</dbReference>
<gene>
    <name evidence="1" type="ORF">ABID12_004050</name>
</gene>
<dbReference type="EMBL" id="JBEPLY010000020">
    <property type="protein sequence ID" value="MET3602083.1"/>
    <property type="molecule type" value="Genomic_DNA"/>
</dbReference>
<sequence length="375" mass="41605">MATEDDPRFALIGGDPNRDFAMGAAELDFSTLSPETFRWEARDESIDAFAAAEMFSDFTLRWVGYERDKRDALEIRVYSARIIPDRVAVAADYGRMLGRIWSPVNFGVRTHDRDFGEVIGGGETSGQMQISRYVTFRRGEHLLVLRVLFAPETFADNAETIAGFIGSMVFSQPNVGDPIRKDMVSHTIAAGGNRRLLFRLPSAWQDPTGDMHEAGAKAGAQIYTDMSDPGRNLGIMIAWVEHGDTLPEGEALEQKAQILAENLVQISMMNLLPDQDFDTKAGRSWAYDALAEAAAWHKRFYFRVDLAGDGAKLGVSVLVTMGPEGDFITATSLSPWPDNIYNSATAMHGSFVDYVVQQDIADFWRRHTNKTGDAE</sequence>
<dbReference type="Proteomes" id="UP001549164">
    <property type="component" value="Unassembled WGS sequence"/>
</dbReference>
<evidence type="ECO:0000313" key="1">
    <source>
        <dbReference type="EMBL" id="MET3602083.1"/>
    </source>
</evidence>
<evidence type="ECO:0000313" key="2">
    <source>
        <dbReference type="Proteomes" id="UP001549164"/>
    </source>
</evidence>
<reference evidence="1 2" key="1">
    <citation type="submission" date="2024-06" db="EMBL/GenBank/DDBJ databases">
        <title>Genomic Encyclopedia of Type Strains, Phase IV (KMG-IV): sequencing the most valuable type-strain genomes for metagenomic binning, comparative biology and taxonomic classification.</title>
        <authorList>
            <person name="Goeker M."/>
        </authorList>
    </citation>
    <scope>NUCLEOTIDE SEQUENCE [LARGE SCALE GENOMIC DNA]</scope>
    <source>
        <strain evidence="1 2">DSM 28102</strain>
    </source>
</reference>
<comment type="caution">
    <text evidence="1">The sequence shown here is derived from an EMBL/GenBank/DDBJ whole genome shotgun (WGS) entry which is preliminary data.</text>
</comment>
<protein>
    <submittedName>
        <fullName evidence="1">Uncharacterized protein</fullName>
    </submittedName>
</protein>